<dbReference type="RefSeq" id="WP_191703023.1">
    <property type="nucleotide sequence ID" value="NZ_JACSPW010000003.1"/>
</dbReference>
<evidence type="ECO:0000256" key="2">
    <source>
        <dbReference type="ARBA" id="ARBA00023015"/>
    </source>
</evidence>
<dbReference type="Pfam" id="PF08281">
    <property type="entry name" value="Sigma70_r4_2"/>
    <property type="match status" value="1"/>
</dbReference>
<keyword evidence="2" id="KW-0805">Transcription regulation</keyword>
<dbReference type="InterPro" id="IPR013325">
    <property type="entry name" value="RNA_pol_sigma_r2"/>
</dbReference>
<dbReference type="InterPro" id="IPR039425">
    <property type="entry name" value="RNA_pol_sigma-70-like"/>
</dbReference>
<dbReference type="SUPFAM" id="SSF88946">
    <property type="entry name" value="Sigma2 domain of RNA polymerase sigma factors"/>
    <property type="match status" value="1"/>
</dbReference>
<dbReference type="InterPro" id="IPR014284">
    <property type="entry name" value="RNA_pol_sigma-70_dom"/>
</dbReference>
<dbReference type="SUPFAM" id="SSF88659">
    <property type="entry name" value="Sigma3 and sigma4 domains of RNA polymerase sigma factors"/>
    <property type="match status" value="1"/>
</dbReference>
<feature type="domain" description="RNA polymerase sigma factor 70 region 4 type 2" evidence="6">
    <location>
        <begin position="101"/>
        <end position="152"/>
    </location>
</feature>
<dbReference type="CDD" id="cd06171">
    <property type="entry name" value="Sigma70_r4"/>
    <property type="match status" value="1"/>
</dbReference>
<protein>
    <submittedName>
        <fullName evidence="7">Sigma-70 family RNA polymerase sigma factor</fullName>
    </submittedName>
</protein>
<evidence type="ECO:0000259" key="5">
    <source>
        <dbReference type="Pfam" id="PF04542"/>
    </source>
</evidence>
<organism evidence="7 8">
    <name type="scientific">Solibacillus merdavium</name>
    <dbReference type="NCBI Taxonomy" id="2762218"/>
    <lineage>
        <taxon>Bacteria</taxon>
        <taxon>Bacillati</taxon>
        <taxon>Bacillota</taxon>
        <taxon>Bacilli</taxon>
        <taxon>Bacillales</taxon>
        <taxon>Caryophanaceae</taxon>
        <taxon>Solibacillus</taxon>
    </lineage>
</organism>
<name>A0ABR8XKH5_9BACL</name>
<feature type="domain" description="RNA polymerase sigma-70 region 2" evidence="5">
    <location>
        <begin position="13"/>
        <end position="79"/>
    </location>
</feature>
<dbReference type="InterPro" id="IPR007627">
    <property type="entry name" value="RNA_pol_sigma70_r2"/>
</dbReference>
<evidence type="ECO:0000313" key="7">
    <source>
        <dbReference type="EMBL" id="MBD8032424.1"/>
    </source>
</evidence>
<proteinExistence type="inferred from homology"/>
<dbReference type="NCBIfam" id="TIGR02937">
    <property type="entry name" value="sigma70-ECF"/>
    <property type="match status" value="1"/>
</dbReference>
<evidence type="ECO:0000256" key="4">
    <source>
        <dbReference type="ARBA" id="ARBA00023163"/>
    </source>
</evidence>
<dbReference type="PANTHER" id="PTHR43133:SF60">
    <property type="entry name" value="RNA POLYMERASE SIGMA FACTOR SIGV"/>
    <property type="match status" value="1"/>
</dbReference>
<keyword evidence="8" id="KW-1185">Reference proteome</keyword>
<dbReference type="Gene3D" id="1.10.1740.10">
    <property type="match status" value="1"/>
</dbReference>
<dbReference type="EMBL" id="JACSPW010000003">
    <property type="protein sequence ID" value="MBD8032424.1"/>
    <property type="molecule type" value="Genomic_DNA"/>
</dbReference>
<keyword evidence="3" id="KW-0731">Sigma factor</keyword>
<accession>A0ABR8XKH5</accession>
<sequence length="161" mass="19035">MMEELEDAFITFIRTQQKSLYRLAYSYTKNEQDALDVVQDSIQKGWLALKKLTNREQMKSWFYTILVHTAIDLLRKQKRIELIGDESLLQLSEQDTYQNLDLQQALHHLPLQLREVVVLRYFEDLKIEDVAHILAIPLSTAKSRLYKALKLLKIELETEEN</sequence>
<dbReference type="Gene3D" id="1.10.10.10">
    <property type="entry name" value="Winged helix-like DNA-binding domain superfamily/Winged helix DNA-binding domain"/>
    <property type="match status" value="1"/>
</dbReference>
<keyword evidence="4" id="KW-0804">Transcription</keyword>
<dbReference type="InterPro" id="IPR013249">
    <property type="entry name" value="RNA_pol_sigma70_r4_t2"/>
</dbReference>
<comment type="caution">
    <text evidence="7">The sequence shown here is derived from an EMBL/GenBank/DDBJ whole genome shotgun (WGS) entry which is preliminary data.</text>
</comment>
<dbReference type="InterPro" id="IPR036388">
    <property type="entry name" value="WH-like_DNA-bd_sf"/>
</dbReference>
<comment type="similarity">
    <text evidence="1">Belongs to the sigma-70 factor family. ECF subfamily.</text>
</comment>
<dbReference type="Pfam" id="PF04542">
    <property type="entry name" value="Sigma70_r2"/>
    <property type="match status" value="1"/>
</dbReference>
<evidence type="ECO:0000256" key="3">
    <source>
        <dbReference type="ARBA" id="ARBA00023082"/>
    </source>
</evidence>
<evidence type="ECO:0000259" key="6">
    <source>
        <dbReference type="Pfam" id="PF08281"/>
    </source>
</evidence>
<dbReference type="Proteomes" id="UP000600565">
    <property type="component" value="Unassembled WGS sequence"/>
</dbReference>
<gene>
    <name evidence="7" type="ORF">H9632_05035</name>
</gene>
<dbReference type="InterPro" id="IPR013324">
    <property type="entry name" value="RNA_pol_sigma_r3/r4-like"/>
</dbReference>
<evidence type="ECO:0000256" key="1">
    <source>
        <dbReference type="ARBA" id="ARBA00010641"/>
    </source>
</evidence>
<reference evidence="7 8" key="1">
    <citation type="submission" date="2020-08" db="EMBL/GenBank/DDBJ databases">
        <title>A Genomic Blueprint of the Chicken Gut Microbiome.</title>
        <authorList>
            <person name="Gilroy R."/>
            <person name="Ravi A."/>
            <person name="Getino M."/>
            <person name="Pursley I."/>
            <person name="Horton D.L."/>
            <person name="Alikhan N.-F."/>
            <person name="Baker D."/>
            <person name="Gharbi K."/>
            <person name="Hall N."/>
            <person name="Watson M."/>
            <person name="Adriaenssens E.M."/>
            <person name="Foster-Nyarko E."/>
            <person name="Jarju S."/>
            <person name="Secka A."/>
            <person name="Antonio M."/>
            <person name="Oren A."/>
            <person name="Chaudhuri R."/>
            <person name="La Ragione R.M."/>
            <person name="Hildebrand F."/>
            <person name="Pallen M.J."/>
        </authorList>
    </citation>
    <scope>NUCLEOTIDE SEQUENCE [LARGE SCALE GENOMIC DNA]</scope>
    <source>
        <strain evidence="7 8">Sa1YVA6</strain>
    </source>
</reference>
<dbReference type="PANTHER" id="PTHR43133">
    <property type="entry name" value="RNA POLYMERASE ECF-TYPE SIGMA FACTO"/>
    <property type="match status" value="1"/>
</dbReference>
<evidence type="ECO:0000313" key="8">
    <source>
        <dbReference type="Proteomes" id="UP000600565"/>
    </source>
</evidence>